<comment type="caution">
    <text evidence="1">The sequence shown here is derived from an EMBL/GenBank/DDBJ whole genome shotgun (WGS) entry which is preliminary data.</text>
</comment>
<dbReference type="InterPro" id="IPR011051">
    <property type="entry name" value="RmlC_Cupin_sf"/>
</dbReference>
<dbReference type="Proteomes" id="UP000037904">
    <property type="component" value="Unassembled WGS sequence"/>
</dbReference>
<protein>
    <recommendedName>
        <fullName evidence="3">Cupin protein</fullName>
    </recommendedName>
</protein>
<accession>A0A0M9EQ76</accession>
<name>A0A0M9EQ76_FUSLA</name>
<evidence type="ECO:0000313" key="1">
    <source>
        <dbReference type="EMBL" id="KPA37633.1"/>
    </source>
</evidence>
<keyword evidence="2" id="KW-1185">Reference proteome</keyword>
<evidence type="ECO:0000313" key="2">
    <source>
        <dbReference type="Proteomes" id="UP000037904"/>
    </source>
</evidence>
<dbReference type="InterPro" id="IPR014710">
    <property type="entry name" value="RmlC-like_jellyroll"/>
</dbReference>
<dbReference type="AlphaFoldDB" id="A0A0M9EQ76"/>
<gene>
    <name evidence="1" type="ORF">FLAG1_09545</name>
</gene>
<reference evidence="1 2" key="1">
    <citation type="submission" date="2015-04" db="EMBL/GenBank/DDBJ databases">
        <title>The draft genome sequence of Fusarium langsethiae, a T-2/HT-2 mycotoxin producer.</title>
        <authorList>
            <person name="Lysoe E."/>
            <person name="Divon H.H."/>
            <person name="Terzi V."/>
            <person name="Orru L."/>
            <person name="Lamontanara A."/>
            <person name="Kolseth A.-K."/>
            <person name="Frandsen R.J."/>
            <person name="Nielsen K."/>
            <person name="Thrane U."/>
        </authorList>
    </citation>
    <scope>NUCLEOTIDE SEQUENCE [LARGE SCALE GENOMIC DNA]</scope>
    <source>
        <strain evidence="1 2">Fl201059</strain>
    </source>
</reference>
<dbReference type="CDD" id="cd02208">
    <property type="entry name" value="cupin_RmlC-like"/>
    <property type="match status" value="1"/>
</dbReference>
<sequence length="239" mass="27552">MNDKIIPSVINRPLPNAVTYDLSTPRQVHITLPKNSTWSSGLHWHETHTEWLCLMKGSIWVQLGDKKETFTVNDGQKMEIQVPRYTWHEWGRSRMDDEDVEVIERTNPADGDKAIFFWNLNGVILDAPKILTDSWIISRLPSRLQGLFLDLWIPLNLFIIFRYLDNVPVFLNAPKLIPISNDRVKALLKNIDVVVSHLVLWMASCIGSVLGLKPVQARYTPAKEFEESHMRQADSKKVE</sequence>
<proteinExistence type="predicted"/>
<dbReference type="Gene3D" id="2.60.120.10">
    <property type="entry name" value="Jelly Rolls"/>
    <property type="match status" value="1"/>
</dbReference>
<evidence type="ECO:0008006" key="3">
    <source>
        <dbReference type="Google" id="ProtNLM"/>
    </source>
</evidence>
<organism evidence="1 2">
    <name type="scientific">Fusarium langsethiae</name>
    <dbReference type="NCBI Taxonomy" id="179993"/>
    <lineage>
        <taxon>Eukaryota</taxon>
        <taxon>Fungi</taxon>
        <taxon>Dikarya</taxon>
        <taxon>Ascomycota</taxon>
        <taxon>Pezizomycotina</taxon>
        <taxon>Sordariomycetes</taxon>
        <taxon>Hypocreomycetidae</taxon>
        <taxon>Hypocreales</taxon>
        <taxon>Nectriaceae</taxon>
        <taxon>Fusarium</taxon>
    </lineage>
</organism>
<dbReference type="EMBL" id="JXCE01000380">
    <property type="protein sequence ID" value="KPA37633.1"/>
    <property type="molecule type" value="Genomic_DNA"/>
</dbReference>
<dbReference type="SUPFAM" id="SSF51182">
    <property type="entry name" value="RmlC-like cupins"/>
    <property type="match status" value="1"/>
</dbReference>